<feature type="compositionally biased region" description="Acidic residues" evidence="1">
    <location>
        <begin position="220"/>
        <end position="230"/>
    </location>
</feature>
<feature type="region of interest" description="Disordered" evidence="1">
    <location>
        <begin position="220"/>
        <end position="240"/>
    </location>
</feature>
<keyword evidence="4" id="KW-1185">Reference proteome</keyword>
<dbReference type="InterPro" id="IPR018289">
    <property type="entry name" value="MULE_transposase_dom"/>
</dbReference>
<accession>A0ABN7J6F8</accession>
<gene>
    <name evidence="3" type="ORF">JKIAZH3_G2353</name>
</gene>
<sequence>MNPVRRANPRRGSTASTMARSDLLEPSPSNGFDNSVPSASDSASSASKEDEEMDEDKEEEEDEADAYNVASDSDSLMSCSHGDDTANASSRTPMSAFLALANFKASSGSTHVLPVTSLSKHKSRAGKKWVRKTSVPTRQLYQWFEAQLNDFSSHDHHVSDDVRLGWVGHPGDSPRDVSARSFVVEYDPLLTRQAKRDAAKRGGVVYRHRFLCMGACNQPEPEEVDDDTEPEEAHVKARRSGTSVGLPRGLCNGSVKLLVEVSAKDLSTCIIYQQGNHQDAATRDLQDSRRLRLHLFEQGSKAGTTAARLKLELLMAGQDAADSGGLPRLFPRPKWRLPSAAKIDRIMAGLRQARRLHFDPFVAVDVFVRQNSFNVFAYRPLSTGGKTKIFSVGVKSEWSIQNLIRYHGSSVFLDSSWRNKNENRAPLIFVATSNNAGHMVPCAAYLSADATAASFEHLLRALEVEVVSEAELLCEQALEDETIDSRDMLFVNAAKIRDEGAWRPASVMIDKCRAELKALESVWPETQIRVCQFHIVQAICRWDTDNKANAARPPGIHRKDKAGICFAFRDAQRCNSMDEWPATQAAFETAIKSCLKAYKADIIEQVLNYFEVNWWSAPWLPLSTDIGLGAGQTRDGINTNNPIERAFKTFDEVFLACRVNKRIDRLLHVLVCDWLNYYEHYSSEVPRPSSNDKKTMMSAHKIWESQAIIPSRTSSTTYTVLGVTDR</sequence>
<proteinExistence type="predicted"/>
<feature type="region of interest" description="Disordered" evidence="1">
    <location>
        <begin position="1"/>
        <end position="89"/>
    </location>
</feature>
<dbReference type="Proteomes" id="UP000836402">
    <property type="component" value="Unassembled WGS sequence"/>
</dbReference>
<evidence type="ECO:0000313" key="3">
    <source>
        <dbReference type="EMBL" id="CAD6955102.1"/>
    </source>
</evidence>
<reference evidence="3" key="1">
    <citation type="submission" date="2020-10" db="EMBL/GenBank/DDBJ databases">
        <authorList>
            <person name="Sedaghatjoo S."/>
        </authorList>
    </citation>
    <scope>NUCLEOTIDE SEQUENCE</scope>
    <source>
        <strain evidence="3">AZH3</strain>
    </source>
</reference>
<dbReference type="Pfam" id="PF10551">
    <property type="entry name" value="MULE"/>
    <property type="match status" value="1"/>
</dbReference>
<feature type="domain" description="MULE transposase" evidence="2">
    <location>
        <begin position="479"/>
        <end position="537"/>
    </location>
</feature>
<organism evidence="3 4">
    <name type="scientific">Tilletia caries</name>
    <name type="common">wheat bunt fungus</name>
    <dbReference type="NCBI Taxonomy" id="13290"/>
    <lineage>
        <taxon>Eukaryota</taxon>
        <taxon>Fungi</taxon>
        <taxon>Dikarya</taxon>
        <taxon>Basidiomycota</taxon>
        <taxon>Ustilaginomycotina</taxon>
        <taxon>Exobasidiomycetes</taxon>
        <taxon>Tilletiales</taxon>
        <taxon>Tilletiaceae</taxon>
        <taxon>Tilletia</taxon>
    </lineage>
</organism>
<evidence type="ECO:0000259" key="2">
    <source>
        <dbReference type="Pfam" id="PF10551"/>
    </source>
</evidence>
<evidence type="ECO:0000313" key="4">
    <source>
        <dbReference type="Proteomes" id="UP000836402"/>
    </source>
</evidence>
<feature type="compositionally biased region" description="Polar residues" evidence="1">
    <location>
        <begin position="27"/>
        <end position="37"/>
    </location>
</feature>
<protein>
    <recommendedName>
        <fullName evidence="2">MULE transposase domain-containing protein</fullName>
    </recommendedName>
</protein>
<comment type="caution">
    <text evidence="3">The sequence shown here is derived from an EMBL/GenBank/DDBJ whole genome shotgun (WGS) entry which is preliminary data.</text>
</comment>
<feature type="compositionally biased region" description="Acidic residues" evidence="1">
    <location>
        <begin position="49"/>
        <end position="65"/>
    </location>
</feature>
<name>A0ABN7J6F8_9BASI</name>
<dbReference type="EMBL" id="CAJHJG010006152">
    <property type="protein sequence ID" value="CAD6955102.1"/>
    <property type="molecule type" value="Genomic_DNA"/>
</dbReference>
<evidence type="ECO:0000256" key="1">
    <source>
        <dbReference type="SAM" id="MobiDB-lite"/>
    </source>
</evidence>